<dbReference type="InterPro" id="IPR030492">
    <property type="entry name" value="RHD_CS"/>
</dbReference>
<protein>
    <submittedName>
        <fullName evidence="4">TF65 factor</fullName>
    </submittedName>
</protein>
<keyword evidence="5" id="KW-1185">Reference proteome</keyword>
<dbReference type="FunFam" id="2.60.40.10:FF:000046">
    <property type="entry name" value="Nuclear factor NF-kappa-B p105 subunit"/>
    <property type="match status" value="1"/>
</dbReference>
<evidence type="ECO:0000256" key="1">
    <source>
        <dbReference type="ARBA" id="ARBA00022553"/>
    </source>
</evidence>
<dbReference type="InterPro" id="IPR014756">
    <property type="entry name" value="Ig_E-set"/>
</dbReference>
<dbReference type="GO" id="GO:0000981">
    <property type="term" value="F:DNA-binding transcription factor activity, RNA polymerase II-specific"/>
    <property type="evidence" value="ECO:0007669"/>
    <property type="project" value="TreeGrafter"/>
</dbReference>
<accession>A0A8X7XIN6</accession>
<dbReference type="GO" id="GO:0005634">
    <property type="term" value="C:nucleus"/>
    <property type="evidence" value="ECO:0007669"/>
    <property type="project" value="TreeGrafter"/>
</dbReference>
<dbReference type="Pfam" id="PF16179">
    <property type="entry name" value="RHD_dimer"/>
    <property type="match status" value="1"/>
</dbReference>
<name>A0A8X7XIN6_POLSE</name>
<dbReference type="GO" id="GO:0045944">
    <property type="term" value="P:positive regulation of transcription by RNA polymerase II"/>
    <property type="evidence" value="ECO:0007669"/>
    <property type="project" value="TreeGrafter"/>
</dbReference>
<dbReference type="SMART" id="SM00429">
    <property type="entry name" value="IPT"/>
    <property type="match status" value="1"/>
</dbReference>
<dbReference type="GO" id="GO:0007249">
    <property type="term" value="P:canonical NF-kappaB signal transduction"/>
    <property type="evidence" value="ECO:0007669"/>
    <property type="project" value="TreeGrafter"/>
</dbReference>
<dbReference type="EMBL" id="JAATIS010000220">
    <property type="protein sequence ID" value="KAG2469473.1"/>
    <property type="molecule type" value="Genomic_DNA"/>
</dbReference>
<dbReference type="SUPFAM" id="SSF49417">
    <property type="entry name" value="p53-like transcription factors"/>
    <property type="match status" value="1"/>
</dbReference>
<dbReference type="InterPro" id="IPR000451">
    <property type="entry name" value="NFkB/Dor"/>
</dbReference>
<dbReference type="PROSITE" id="PS50254">
    <property type="entry name" value="REL_2"/>
    <property type="match status" value="1"/>
</dbReference>
<reference evidence="4 5" key="1">
    <citation type="journal article" date="2021" name="Cell">
        <title>Tracing the genetic footprints of vertebrate landing in non-teleost ray-finned fishes.</title>
        <authorList>
            <person name="Bi X."/>
            <person name="Wang K."/>
            <person name="Yang L."/>
            <person name="Pan H."/>
            <person name="Jiang H."/>
            <person name="Wei Q."/>
            <person name="Fang M."/>
            <person name="Yu H."/>
            <person name="Zhu C."/>
            <person name="Cai Y."/>
            <person name="He Y."/>
            <person name="Gan X."/>
            <person name="Zeng H."/>
            <person name="Yu D."/>
            <person name="Zhu Y."/>
            <person name="Jiang H."/>
            <person name="Qiu Q."/>
            <person name="Yang H."/>
            <person name="Zhang Y.E."/>
            <person name="Wang W."/>
            <person name="Zhu M."/>
            <person name="He S."/>
            <person name="Zhang G."/>
        </authorList>
    </citation>
    <scope>NUCLEOTIDE SEQUENCE [LARGE SCALE GENOMIC DNA]</scope>
    <source>
        <strain evidence="4">Bchr_013</strain>
    </source>
</reference>
<dbReference type="GO" id="GO:0038061">
    <property type="term" value="P:non-canonical NF-kappaB signal transduction"/>
    <property type="evidence" value="ECO:0007669"/>
    <property type="project" value="TreeGrafter"/>
</dbReference>
<dbReference type="InterPro" id="IPR002909">
    <property type="entry name" value="IPT_dom"/>
</dbReference>
<evidence type="ECO:0000259" key="3">
    <source>
        <dbReference type="PROSITE" id="PS50254"/>
    </source>
</evidence>
<comment type="caution">
    <text evidence="4">The sequence shown here is derived from an EMBL/GenBank/DDBJ whole genome shotgun (WGS) entry which is preliminary data.</text>
</comment>
<feature type="domain" description="RHD" evidence="3">
    <location>
        <begin position="69"/>
        <end position="243"/>
    </location>
</feature>
<dbReference type="GO" id="GO:0006954">
    <property type="term" value="P:inflammatory response"/>
    <property type="evidence" value="ECO:0007669"/>
    <property type="project" value="TreeGrafter"/>
</dbReference>
<sequence length="626" mass="70020">MLTIAEKVNVLDLLKAMILFIEKVGKVYKNYGRSVLLTRVQNKFSTFSASLVTHSPCREWGGYGGIAPTAAPYVEIIEEPKQRGMRFRYKCEGRSAGSIPGEKSNDTTKTHPAIKIHNYSGPVRVRISLVTKTSPYKPHPHELVGKDCKHGYYEAELQDRRIHSFQNLGIQCVKKKDVAEAISCRIRTKNNPFNIPVEQIENEEYDLNAVRLCFQIFITLPTGDIHRLEPVVSQPIYDNRAPNTAELKICRVNRNSGSCRGGDEIFLLCDKVQKEDIEVRFFNDTWEGKGNFSQADVHRQVAIVFRTPPYRDTSITEPIKVKMQLHRPSDKEVSEPMDFQYLPDETDQYKVNEKKKRTHSTFQNFLLNASFPVNPIATANTASLNTLMPGKPQSNTSISFSQSLFSTGTVAPVQPSAGQSQQFATAMTSISSMPTAPSQVPYQGPEYSTVNLNDLIDSNWSGIVATDQPVLAGSQSMKFKMDFPHLPTSLTDGTGIDFPEIHVGNTPLNLDSIDTDDFHKLLTDSQNCQMQETNFASSSSTLMSQSVAPTATQSTHHQQNPAGQNTMMNHENSILHLLESNDEEGIPAQQTYTQDMLDGDRFTSFDDDRLMSLIDQSWAMCDNPAT</sequence>
<dbReference type="GO" id="GO:0034097">
    <property type="term" value="P:response to cytokine"/>
    <property type="evidence" value="ECO:0007669"/>
    <property type="project" value="TreeGrafter"/>
</dbReference>
<dbReference type="CDD" id="cd01177">
    <property type="entry name" value="IPT_NFkappaB"/>
    <property type="match status" value="1"/>
</dbReference>
<dbReference type="GO" id="GO:0000978">
    <property type="term" value="F:RNA polymerase II cis-regulatory region sequence-specific DNA binding"/>
    <property type="evidence" value="ECO:0007669"/>
    <property type="project" value="TreeGrafter"/>
</dbReference>
<dbReference type="InterPro" id="IPR037059">
    <property type="entry name" value="RHD_DNA_bind_dom_sf"/>
</dbReference>
<evidence type="ECO:0000256" key="2">
    <source>
        <dbReference type="SAM" id="MobiDB-lite"/>
    </source>
</evidence>
<dbReference type="PROSITE" id="PS01204">
    <property type="entry name" value="REL_1"/>
    <property type="match status" value="1"/>
</dbReference>
<dbReference type="InterPro" id="IPR032397">
    <property type="entry name" value="RHD_dimer"/>
</dbReference>
<keyword evidence="1" id="KW-0597">Phosphoprotein</keyword>
<dbReference type="PANTHER" id="PTHR24169">
    <property type="entry name" value="NUCLEAR FACTOR NF-KAPPA-B PROTEIN"/>
    <property type="match status" value="1"/>
</dbReference>
<gene>
    <name evidence="4" type="primary">Rela</name>
    <name evidence="4" type="ORF">GTO96_0004525</name>
</gene>
<dbReference type="Gene3D" id="2.60.40.340">
    <property type="entry name" value="Rel homology domain (RHD), DNA-binding domain"/>
    <property type="match status" value="1"/>
</dbReference>
<feature type="non-terminal residue" evidence="4">
    <location>
        <position position="626"/>
    </location>
</feature>
<organism evidence="4 5">
    <name type="scientific">Polypterus senegalus</name>
    <name type="common">Senegal bichir</name>
    <dbReference type="NCBI Taxonomy" id="55291"/>
    <lineage>
        <taxon>Eukaryota</taxon>
        <taxon>Metazoa</taxon>
        <taxon>Chordata</taxon>
        <taxon>Craniata</taxon>
        <taxon>Vertebrata</taxon>
        <taxon>Euteleostomi</taxon>
        <taxon>Actinopterygii</taxon>
        <taxon>Polypteriformes</taxon>
        <taxon>Polypteridae</taxon>
        <taxon>Polypterus</taxon>
    </lineage>
</organism>
<proteinExistence type="predicted"/>
<dbReference type="Proteomes" id="UP000886611">
    <property type="component" value="Unassembled WGS sequence"/>
</dbReference>
<dbReference type="InterPro" id="IPR013783">
    <property type="entry name" value="Ig-like_fold"/>
</dbReference>
<dbReference type="SUPFAM" id="SSF81296">
    <property type="entry name" value="E set domains"/>
    <property type="match status" value="1"/>
</dbReference>
<evidence type="ECO:0000313" key="5">
    <source>
        <dbReference type="Proteomes" id="UP000886611"/>
    </source>
</evidence>
<dbReference type="GO" id="GO:0033554">
    <property type="term" value="P:cellular response to stress"/>
    <property type="evidence" value="ECO:0007669"/>
    <property type="project" value="TreeGrafter"/>
</dbReference>
<dbReference type="InterPro" id="IPR008967">
    <property type="entry name" value="p53-like_TF_DNA-bd_sf"/>
</dbReference>
<dbReference type="PRINTS" id="PR00057">
    <property type="entry name" value="NFKBTNSCPFCT"/>
</dbReference>
<feature type="region of interest" description="Disordered" evidence="2">
    <location>
        <begin position="535"/>
        <end position="562"/>
    </location>
</feature>
<dbReference type="GO" id="GO:0005737">
    <property type="term" value="C:cytoplasm"/>
    <property type="evidence" value="ECO:0007669"/>
    <property type="project" value="InterPro"/>
</dbReference>
<dbReference type="InterPro" id="IPR011539">
    <property type="entry name" value="RHD_DNA_bind_dom"/>
</dbReference>
<dbReference type="InterPro" id="IPR033926">
    <property type="entry name" value="IPT_NFkappaB"/>
</dbReference>
<dbReference type="FunFam" id="2.60.40.340:FF:000003">
    <property type="entry name" value="NFkB p65 transcription factor"/>
    <property type="match status" value="1"/>
</dbReference>
<dbReference type="AlphaFoldDB" id="A0A8X7XIN6"/>
<dbReference type="GO" id="GO:0045087">
    <property type="term" value="P:innate immune response"/>
    <property type="evidence" value="ECO:0007669"/>
    <property type="project" value="TreeGrafter"/>
</dbReference>
<dbReference type="Gene3D" id="2.60.40.10">
    <property type="entry name" value="Immunoglobulins"/>
    <property type="match status" value="1"/>
</dbReference>
<dbReference type="Pfam" id="PF00554">
    <property type="entry name" value="RHD_DNA_bind"/>
    <property type="match status" value="1"/>
</dbReference>
<feature type="non-terminal residue" evidence="4">
    <location>
        <position position="1"/>
    </location>
</feature>
<evidence type="ECO:0000313" key="4">
    <source>
        <dbReference type="EMBL" id="KAG2469473.1"/>
    </source>
</evidence>
<dbReference type="PANTHER" id="PTHR24169:SF1">
    <property type="entry name" value="TRANSCRIPTION FACTOR P65"/>
    <property type="match status" value="1"/>
</dbReference>